<accession>R0LQ98</accession>
<proteinExistence type="predicted"/>
<dbReference type="Proteomes" id="UP000296049">
    <property type="component" value="Unassembled WGS sequence"/>
</dbReference>
<gene>
    <name evidence="2" type="ORF">Anapl_09466</name>
</gene>
<evidence type="ECO:0000313" key="2">
    <source>
        <dbReference type="EMBL" id="EOB02613.1"/>
    </source>
</evidence>
<evidence type="ECO:0000256" key="1">
    <source>
        <dbReference type="SAM" id="MobiDB-lite"/>
    </source>
</evidence>
<feature type="region of interest" description="Disordered" evidence="1">
    <location>
        <begin position="51"/>
        <end position="91"/>
    </location>
</feature>
<reference evidence="3" key="1">
    <citation type="journal article" date="2013" name="Nat. Genet.">
        <title>The duck genome and transcriptome provide insight into an avian influenza virus reservoir species.</title>
        <authorList>
            <person name="Huang Y."/>
            <person name="Li Y."/>
            <person name="Burt D.W."/>
            <person name="Chen H."/>
            <person name="Zhang Y."/>
            <person name="Qian W."/>
            <person name="Kim H."/>
            <person name="Gan S."/>
            <person name="Zhao Y."/>
            <person name="Li J."/>
            <person name="Yi K."/>
            <person name="Feng H."/>
            <person name="Zhu P."/>
            <person name="Li B."/>
            <person name="Liu Q."/>
            <person name="Fairley S."/>
            <person name="Magor K.E."/>
            <person name="Du Z."/>
            <person name="Hu X."/>
            <person name="Goodman L."/>
            <person name="Tafer H."/>
            <person name="Vignal A."/>
            <person name="Lee T."/>
            <person name="Kim K.W."/>
            <person name="Sheng Z."/>
            <person name="An Y."/>
            <person name="Searle S."/>
            <person name="Herrero J."/>
            <person name="Groenen M.A."/>
            <person name="Crooijmans R.P."/>
            <person name="Faraut T."/>
            <person name="Cai Q."/>
            <person name="Webster R.G."/>
            <person name="Aldridge J.R."/>
            <person name="Warren W.C."/>
            <person name="Bartschat S."/>
            <person name="Kehr S."/>
            <person name="Marz M."/>
            <person name="Stadler P.F."/>
            <person name="Smith J."/>
            <person name="Kraus R.H."/>
            <person name="Zhao Y."/>
            <person name="Ren L."/>
            <person name="Fei J."/>
            <person name="Morisson M."/>
            <person name="Kaiser P."/>
            <person name="Griffin D.K."/>
            <person name="Rao M."/>
            <person name="Pitel F."/>
            <person name="Wang J."/>
            <person name="Li N."/>
        </authorList>
    </citation>
    <scope>NUCLEOTIDE SEQUENCE [LARGE SCALE GENOMIC DNA]</scope>
</reference>
<dbReference type="AlphaFoldDB" id="R0LQ98"/>
<dbReference type="EMBL" id="KB742940">
    <property type="protein sequence ID" value="EOB02613.1"/>
    <property type="molecule type" value="Genomic_DNA"/>
</dbReference>
<organism evidence="2 3">
    <name type="scientific">Anas platyrhynchos</name>
    <name type="common">Mallard</name>
    <name type="synonym">Anas boschas</name>
    <dbReference type="NCBI Taxonomy" id="8839"/>
    <lineage>
        <taxon>Eukaryota</taxon>
        <taxon>Metazoa</taxon>
        <taxon>Chordata</taxon>
        <taxon>Craniata</taxon>
        <taxon>Vertebrata</taxon>
        <taxon>Euteleostomi</taxon>
        <taxon>Archelosauria</taxon>
        <taxon>Archosauria</taxon>
        <taxon>Dinosauria</taxon>
        <taxon>Saurischia</taxon>
        <taxon>Theropoda</taxon>
        <taxon>Coelurosauria</taxon>
        <taxon>Aves</taxon>
        <taxon>Neognathae</taxon>
        <taxon>Galloanserae</taxon>
        <taxon>Anseriformes</taxon>
        <taxon>Anatidae</taxon>
        <taxon>Anatinae</taxon>
        <taxon>Anas</taxon>
    </lineage>
</organism>
<keyword evidence="3" id="KW-1185">Reference proteome</keyword>
<protein>
    <submittedName>
        <fullName evidence="2">Uncharacterized protein</fullName>
    </submittedName>
</protein>
<sequence length="153" mass="15861">MKYQVNQNHSHTAANYALYWLAGSASAHCAGANTAADLHKREPRLCPKGLQTSEEVAGSSGGKQGSGTATHGGDASKPTEGKVMKNAFGVPGGLPSPAHECVNFSSSVAKIQGEKSQDIKQTTFLTAHQQPCHITLLPDVPGEEGDICAIPPA</sequence>
<name>R0LQ98_ANAPL</name>
<evidence type="ECO:0000313" key="3">
    <source>
        <dbReference type="Proteomes" id="UP000296049"/>
    </source>
</evidence>